<accession>Q84650</accession>
<reference evidence="1 2" key="6">
    <citation type="journal article" date="1999" name="Virology">
        <title>Chlorella virus PBCV-1 encodes a functional homospermidine synthase.</title>
        <authorList>
            <person name="Kaiser A."/>
            <person name="Vollmert M."/>
            <person name="Tholl D."/>
            <person name="Graves M.V."/>
            <person name="Gurnon J.R."/>
            <person name="Xing W."/>
            <person name="Lisec A.D."/>
            <person name="Nickerson K.W."/>
            <person name="Van Etten J.L."/>
        </authorList>
    </citation>
    <scope>NUCLEOTIDE SEQUENCE [LARGE SCALE GENOMIC DNA]</scope>
</reference>
<dbReference type="Proteomes" id="UP000000862">
    <property type="component" value="Segment"/>
</dbReference>
<reference evidence="1 2" key="3">
    <citation type="journal article" date="1996" name="Virology">
        <title>Analysis of 94 kb of the chlorella virus PBCV-1 330-kb genome: map positions 88 to 182.</title>
        <authorList>
            <person name="Lu Z."/>
            <person name="Li Y."/>
            <person name="Que Q."/>
            <person name="Kutish G.F."/>
            <person name="Rock D.L."/>
            <person name="Van Etten J.L."/>
        </authorList>
    </citation>
    <scope>NUCLEOTIDE SEQUENCE [LARGE SCALE GENOMIC DNA]</scope>
</reference>
<organismHost>
    <name type="scientific">Chlorella</name>
    <dbReference type="NCBI Taxonomy" id="3071"/>
</organismHost>
<name>Q84650_PBCV1</name>
<reference evidence="1 2" key="2">
    <citation type="journal article" date="1995" name="Virology">
        <title>Analysis of 43 kb of the Chlorella virus PBCV-1 330-kb genome: map positions 45 to 88.</title>
        <authorList>
            <person name="Li Y."/>
            <person name="Lu Z."/>
            <person name="Burbank D.E."/>
            <person name="Kutish G.F."/>
            <person name="Rock D.L."/>
            <person name="Van Etten J.L."/>
        </authorList>
    </citation>
    <scope>NUCLEOTIDE SEQUENCE [LARGE SCALE GENOMIC DNA]</scope>
</reference>
<evidence type="ECO:0000313" key="2">
    <source>
        <dbReference type="Proteomes" id="UP000000862"/>
    </source>
</evidence>
<organism evidence="1 2">
    <name type="scientific">Paramecium bursaria Chlorella virus 1</name>
    <name type="common">PBCV-1</name>
    <dbReference type="NCBI Taxonomy" id="10506"/>
    <lineage>
        <taxon>Viruses</taxon>
        <taxon>Varidnaviria</taxon>
        <taxon>Bamfordvirae</taxon>
        <taxon>Nucleocytoviricota</taxon>
        <taxon>Megaviricetes</taxon>
        <taxon>Algavirales</taxon>
        <taxon>Phycodnaviridae</taxon>
        <taxon>Chlorovirus</taxon>
        <taxon>Chlorovirus vanettense</taxon>
    </lineage>
</organism>
<dbReference type="KEGG" id="vg:918438"/>
<reference evidence="1 2" key="7">
    <citation type="journal article" date="2000" name="Virology">
        <title>Characterization of a beta-1,3-glucanase encoded by chlorella virus PBCV-1.</title>
        <authorList>
            <person name="Sun L."/>
            <person name="Gurnon J.R."/>
            <person name="Adams B.J."/>
            <person name="Graves M.V."/>
            <person name="Van Etten J.L."/>
        </authorList>
    </citation>
    <scope>NUCLEOTIDE SEQUENCE [LARGE SCALE GENOMIC DNA]</scope>
</reference>
<dbReference type="GeneID" id="918438"/>
<reference evidence="1 2" key="4">
    <citation type="journal article" date="1996" name="Virology">
        <title>Analysis of 76 kb of the chlorella virus PBCV-1 330-kb genome: map positions 182 to 258.</title>
        <authorList>
            <person name="Kutish G.F."/>
            <person name="Li Y."/>
            <person name="Lu Z."/>
            <person name="Furuta M."/>
            <person name="Rock D.L."/>
            <person name="Van Etten J.L."/>
        </authorList>
    </citation>
    <scope>NUCLEOTIDE SEQUENCE [LARGE SCALE GENOMIC DNA]</scope>
</reference>
<evidence type="ECO:0000313" key="1">
    <source>
        <dbReference type="EMBL" id="AAC96704.1"/>
    </source>
</evidence>
<sequence length="85" mass="9750">MPPVYCGVCYVDCYNLSGFPCDLNFTRFVVFLSPTYVMIPTTAKFPQTIWPHHSGTAPCERHRVPFLTISMSYEVARRRVCKVTV</sequence>
<dbReference type="EMBL" id="JF411744">
    <property type="protein sequence ID" value="AAC96704.1"/>
    <property type="molecule type" value="Genomic_DNA"/>
</dbReference>
<protein>
    <submittedName>
        <fullName evidence="1">Uncharacterized protein</fullName>
    </submittedName>
</protein>
<proteinExistence type="predicted"/>
<reference evidence="1 2" key="8">
    <citation type="journal article" date="2010" name="J. Virol.">
        <title>Microarray analysis of Paramecium bursaria chlorella virus 1 transcription.</title>
        <authorList>
            <person name="Yanai-Balser G.M."/>
            <person name="Duncan G.A."/>
            <person name="Eudy J.D."/>
            <person name="Wang D."/>
            <person name="Li X."/>
            <person name="Agarkova I.V."/>
            <person name="Dunigan D.D."/>
            <person name="Van Etten J.L."/>
        </authorList>
    </citation>
    <scope>NUCLEOTIDE SEQUENCE [LARGE SCALE GENOMIC DNA]</scope>
</reference>
<dbReference type="RefSeq" id="NP_048692.1">
    <property type="nucleotide sequence ID" value="NC_000852.5"/>
</dbReference>
<gene>
    <name evidence="1" type="primary">a336R</name>
</gene>
<reference evidence="1 2" key="1">
    <citation type="journal article" date="1995" name="Virology">
        <title>Analysis of 45 kb of DNA located at the left end of the chlorella virus PBCV-1 genome.</title>
        <authorList>
            <person name="Lu Z."/>
            <person name="Li Y."/>
            <person name="Zhang Y."/>
            <person name="Kutish G.F."/>
            <person name="Rock D.L."/>
            <person name="Van Etten J.L."/>
        </authorList>
    </citation>
    <scope>NUCLEOTIDE SEQUENCE [LARGE SCALE GENOMIC DNA]</scope>
</reference>
<dbReference type="PIR" id="T17835">
    <property type="entry name" value="T17835"/>
</dbReference>
<reference evidence="1 2" key="5">
    <citation type="journal article" date="1997" name="Virology">
        <title>Analysis of 74 kb of DNA located at the right end of the 330-kb chlorella virus PBCV-1 genome.</title>
        <authorList>
            <person name="Li Y."/>
            <person name="Lu Z."/>
            <person name="Sun L."/>
            <person name="Ropp S."/>
            <person name="Kutish G.F."/>
            <person name="Rock D.L."/>
            <person name="Van Etten J.L."/>
        </authorList>
    </citation>
    <scope>NUCLEOTIDE SEQUENCE [LARGE SCALE GENOMIC DNA]</scope>
</reference>
<keyword evidence="2" id="KW-1185">Reference proteome</keyword>